<evidence type="ECO:0000313" key="1">
    <source>
        <dbReference type="EMBL" id="GAA3874337.1"/>
    </source>
</evidence>
<accession>A0ABP7KE23</accession>
<dbReference type="Proteomes" id="UP001501803">
    <property type="component" value="Unassembled WGS sequence"/>
</dbReference>
<dbReference type="InterPro" id="IPR029044">
    <property type="entry name" value="Nucleotide-diphossugar_trans"/>
</dbReference>
<sequence length="259" mass="29863">MTVRDTVWRGFYRLFSRGYFRMERVVGKPSADAVPLVMCLWNRPDRIESILEELDRQDSMRPVRVVLWNNKRADRARYRRALAGFTPRSDSTLSVELVGSPINMGGIARFFVASKLRRSGYRGSFIMLDDDEVVPADFVTRLLDVAGPRIIAGFWAFGLDGSYWNRQALADGEPADYVGTGGCVCDIDIVAHRDFFSLLPSQYAFMEDQWMSHYAQSRGWTLQKIDLEISFVLDETNQAHGLVYQKEEFYSYLHRDDLR</sequence>
<organism evidence="1 2">
    <name type="scientific">Leifsonia kafniensis</name>
    <dbReference type="NCBI Taxonomy" id="475957"/>
    <lineage>
        <taxon>Bacteria</taxon>
        <taxon>Bacillati</taxon>
        <taxon>Actinomycetota</taxon>
        <taxon>Actinomycetes</taxon>
        <taxon>Micrococcales</taxon>
        <taxon>Microbacteriaceae</taxon>
        <taxon>Leifsonia</taxon>
    </lineage>
</organism>
<gene>
    <name evidence="1" type="ORF">GCM10022381_16430</name>
</gene>
<protein>
    <recommendedName>
        <fullName evidence="3">Glycosyltransferase</fullName>
    </recommendedName>
</protein>
<name>A0ABP7KE23_9MICO</name>
<dbReference type="EMBL" id="BAABCN010000003">
    <property type="protein sequence ID" value="GAA3874337.1"/>
    <property type="molecule type" value="Genomic_DNA"/>
</dbReference>
<keyword evidence="2" id="KW-1185">Reference proteome</keyword>
<evidence type="ECO:0008006" key="3">
    <source>
        <dbReference type="Google" id="ProtNLM"/>
    </source>
</evidence>
<proteinExistence type="predicted"/>
<comment type="caution">
    <text evidence="1">The sequence shown here is derived from an EMBL/GenBank/DDBJ whole genome shotgun (WGS) entry which is preliminary data.</text>
</comment>
<evidence type="ECO:0000313" key="2">
    <source>
        <dbReference type="Proteomes" id="UP001501803"/>
    </source>
</evidence>
<dbReference type="RefSeq" id="WP_345064695.1">
    <property type="nucleotide sequence ID" value="NZ_BAABCN010000003.1"/>
</dbReference>
<reference evidence="2" key="1">
    <citation type="journal article" date="2019" name="Int. J. Syst. Evol. Microbiol.">
        <title>The Global Catalogue of Microorganisms (GCM) 10K type strain sequencing project: providing services to taxonomists for standard genome sequencing and annotation.</title>
        <authorList>
            <consortium name="The Broad Institute Genomics Platform"/>
            <consortium name="The Broad Institute Genome Sequencing Center for Infectious Disease"/>
            <person name="Wu L."/>
            <person name="Ma J."/>
        </authorList>
    </citation>
    <scope>NUCLEOTIDE SEQUENCE [LARGE SCALE GENOMIC DNA]</scope>
    <source>
        <strain evidence="2">JCM 17021</strain>
    </source>
</reference>
<dbReference type="SUPFAM" id="SSF53448">
    <property type="entry name" value="Nucleotide-diphospho-sugar transferases"/>
    <property type="match status" value="1"/>
</dbReference>